<comment type="subcellular location">
    <subcellularLocation>
        <location evidence="1">Cell projection</location>
        <location evidence="1">Cilium</location>
    </subcellularLocation>
</comment>
<dbReference type="Pfam" id="PF25143">
    <property type="entry name" value="Zn_ribbon_IFT122_C"/>
    <property type="match status" value="1"/>
</dbReference>
<dbReference type="GO" id="GO:0030991">
    <property type="term" value="C:intraciliary transport particle A"/>
    <property type="evidence" value="ECO:0007669"/>
    <property type="project" value="TreeGrafter"/>
</dbReference>
<evidence type="ECO:0000259" key="9">
    <source>
        <dbReference type="Pfam" id="PF23381"/>
    </source>
</evidence>
<evidence type="ECO:0000259" key="11">
    <source>
        <dbReference type="Pfam" id="PF25295"/>
    </source>
</evidence>
<evidence type="ECO:0000256" key="6">
    <source>
        <dbReference type="ARBA" id="ARBA00023273"/>
    </source>
</evidence>
<dbReference type="GO" id="GO:0097730">
    <property type="term" value="C:non-motile cilium"/>
    <property type="evidence" value="ECO:0007669"/>
    <property type="project" value="TreeGrafter"/>
</dbReference>
<keyword evidence="4" id="KW-0677">Repeat</keyword>
<dbReference type="SMART" id="SM00320">
    <property type="entry name" value="WD40"/>
    <property type="match status" value="7"/>
</dbReference>
<dbReference type="PANTHER" id="PTHR12764:SF4">
    <property type="entry name" value="INTRAFLAGELLAR TRANSPORT PROTEIN 122 HOMOLOG"/>
    <property type="match status" value="1"/>
</dbReference>
<dbReference type="Gene3D" id="2.130.10.10">
    <property type="entry name" value="YVTN repeat-like/Quinoprotein amine dehydrogenase"/>
    <property type="match status" value="2"/>
</dbReference>
<feature type="domain" description="IFT122 zinc ribbon" evidence="10">
    <location>
        <begin position="988"/>
        <end position="1029"/>
    </location>
</feature>
<sequence length="1175" mass="134261">MGPRICCIYDLAFKPDGSEILVAADNKVIIYDGIDGTLLQTLKGHKELVYTVDWSHDGETFASGSADKSVILWTEQHEGTLKFTHSDAVQRIAFSPVSPILLSCAISDFGIWSTTDKNVVKQRVESRCCCCAWNNDGTLFAIGHADGTVTIRKCSNITDDSFTKMDRTGEPVWSVAFSSYPDMTVIRNTDDTAASEILAVADWSKNLAFYTLDGTKVEKEYNLDFEPHCMEYFNNGQFLLVGGSNKQLMMYTRFGVPLGVVAIMDTWIWSVRSKPNSTSVVIGCVDGTIACYNLMFSTVHGLYHERYAFRENMTEIVIQNLLEHTSTRIRCHDHVKKLSLYGQKLAVQLSDKLVIYRQTSGENEPLEYKICDKIMKVFECQLLVVSANHIILCQDETLICYDQKGLKQREWVLDSQIRYIKVVGGPPGRETLVAGLKDGQIYKIFVDNPFPIEILRLSSAIRSVDLNCSRTLAACVDDNQVCSVYDLKTKECQFQEPNCNSVAFNTLNENVFCYTTNATLTVRALHYPGHTQKMMGYVVGFAGNKVFCLHMYHLNAFEVPFSIQVYQYVENKRFKDAFRLACLGVIEDDWNFLGRSALINGDLEIAAKAFTRTREYRMLQLIREIQELLKNGEPETVIQCHIMAYDGKFREAAQMLRENGFENKAMELFTDLRMFEDAQEVMVTASGETKKMLMRKRAVWAKDSNQPKVAAEMLISSGDLDKAAQLIIDNDWLELAIDISRKLDRTDIDTVRKLATYFVRKHEYGLASKIYSSVNDTKSIVEMHVNAGHWTDAFAIADRYPKYVEDVYLPYARHLAERDQFEEAQKAFHMAGKEQEALYVLEQLTNNAVHENRFADAGYHYWLLSQQYLERSRDNHELIAKYSQAAIFADIYYAYDQVFLYCNQPFSFERPENILNMARFLAFQPSAECISHVFIYYTIARIGAECGAYKSARQALEQLTHLRIPRYLDYQIDVMTLNIRAKPFSDDELMQPMCYRCGLNNPFLGGMVCIHCQTPFIISFATFDVLPLVEFQIESDISHDEAMQLINAEPPLSESEYNPIRIAQQQKKNGTKAIVLNRDELSRLEQGQVIVLNYPPPLTPKYIFNTMPTITISQCKSCCKLFDLDDFEMAVLQKGHCPFCRTSQERSDNYILDDEENEERNDTVPNFGQFANFVR</sequence>
<evidence type="ECO:0000256" key="4">
    <source>
        <dbReference type="ARBA" id="ARBA00022737"/>
    </source>
</evidence>
<dbReference type="InterPro" id="IPR001680">
    <property type="entry name" value="WD40_rpt"/>
</dbReference>
<dbReference type="InterPro" id="IPR057411">
    <property type="entry name" value="TPR_IFT122"/>
</dbReference>
<feature type="domain" description="IFT122 first beta-propeller" evidence="9">
    <location>
        <begin position="193"/>
        <end position="294"/>
    </location>
</feature>
<name>A0A8S1EX66_9PELO</name>
<dbReference type="PROSITE" id="PS50082">
    <property type="entry name" value="WD_REPEATS_2"/>
    <property type="match status" value="1"/>
</dbReference>
<keyword evidence="3 7" id="KW-0853">WD repeat</keyword>
<keyword evidence="6" id="KW-0966">Cell projection</keyword>
<dbReference type="GO" id="GO:0061512">
    <property type="term" value="P:protein localization to cilium"/>
    <property type="evidence" value="ECO:0007669"/>
    <property type="project" value="TreeGrafter"/>
</dbReference>
<evidence type="ECO:0000256" key="3">
    <source>
        <dbReference type="ARBA" id="ARBA00022574"/>
    </source>
</evidence>
<dbReference type="EMBL" id="CADEPM010000005">
    <property type="protein sequence ID" value="CAB3406016.1"/>
    <property type="molecule type" value="Genomic_DNA"/>
</dbReference>
<dbReference type="PANTHER" id="PTHR12764">
    <property type="entry name" value="WD REPEAT DOMAIN-RELATED"/>
    <property type="match status" value="1"/>
</dbReference>
<protein>
    <recommendedName>
        <fullName evidence="2">Intraflagellar transport protein 122 homolog</fullName>
    </recommendedName>
</protein>
<feature type="domain" description="IFT122 second beta-propeller" evidence="8">
    <location>
        <begin position="300"/>
        <end position="553"/>
    </location>
</feature>
<dbReference type="GO" id="GO:0035721">
    <property type="term" value="P:intraciliary retrograde transport"/>
    <property type="evidence" value="ECO:0007669"/>
    <property type="project" value="TreeGrafter"/>
</dbReference>
<dbReference type="Pfam" id="PF23377">
    <property type="entry name" value="Beta-prop_IFT122_2nd"/>
    <property type="match status" value="1"/>
</dbReference>
<feature type="domain" description="IFT122 first beta-propeller" evidence="9">
    <location>
        <begin position="7"/>
        <end position="178"/>
    </location>
</feature>
<dbReference type="Pfam" id="PF23381">
    <property type="entry name" value="Beta-prop_IFT122_1st"/>
    <property type="match status" value="2"/>
</dbReference>
<evidence type="ECO:0000256" key="1">
    <source>
        <dbReference type="ARBA" id="ARBA00004138"/>
    </source>
</evidence>
<dbReference type="InterPro" id="IPR056153">
    <property type="entry name" value="Beta-prop_IFT122_1st"/>
</dbReference>
<evidence type="ECO:0000256" key="5">
    <source>
        <dbReference type="ARBA" id="ARBA00023069"/>
    </source>
</evidence>
<dbReference type="Pfam" id="PF25295">
    <property type="entry name" value="TPR_IFT122"/>
    <property type="match status" value="1"/>
</dbReference>
<dbReference type="InterPro" id="IPR056152">
    <property type="entry name" value="Beta-prop_IFT122_2nd"/>
</dbReference>
<reference evidence="12 13" key="1">
    <citation type="submission" date="2020-04" db="EMBL/GenBank/DDBJ databases">
        <authorList>
            <person name="Laetsch R D."/>
            <person name="Stevens L."/>
            <person name="Kumar S."/>
            <person name="Blaxter L. M."/>
        </authorList>
    </citation>
    <scope>NUCLEOTIDE SEQUENCE [LARGE SCALE GENOMIC DNA]</scope>
</reference>
<evidence type="ECO:0000259" key="10">
    <source>
        <dbReference type="Pfam" id="PF25144"/>
    </source>
</evidence>
<proteinExistence type="predicted"/>
<keyword evidence="13" id="KW-1185">Reference proteome</keyword>
<dbReference type="Gene3D" id="1.25.40.470">
    <property type="match status" value="1"/>
</dbReference>
<keyword evidence="5" id="KW-0969">Cilium</keyword>
<accession>A0A8S1EX66</accession>
<dbReference type="InterPro" id="IPR036322">
    <property type="entry name" value="WD40_repeat_dom_sf"/>
</dbReference>
<dbReference type="SUPFAM" id="SSF50978">
    <property type="entry name" value="WD40 repeat-like"/>
    <property type="match status" value="2"/>
</dbReference>
<dbReference type="GO" id="GO:1905515">
    <property type="term" value="P:non-motile cilium assembly"/>
    <property type="evidence" value="ECO:0007669"/>
    <property type="project" value="TreeGrafter"/>
</dbReference>
<dbReference type="Proteomes" id="UP000494206">
    <property type="component" value="Unassembled WGS sequence"/>
</dbReference>
<dbReference type="Pfam" id="PF25144">
    <property type="entry name" value="Zn_ribbon_IFT122"/>
    <property type="match status" value="1"/>
</dbReference>
<comment type="caution">
    <text evidence="12">The sequence shown here is derived from an EMBL/GenBank/DDBJ whole genome shotgun (WGS) entry which is preliminary data.</text>
</comment>
<evidence type="ECO:0000256" key="2">
    <source>
        <dbReference type="ARBA" id="ARBA00019442"/>
    </source>
</evidence>
<gene>
    <name evidence="12" type="ORF">CBOVIS_LOCUS8145</name>
</gene>
<evidence type="ECO:0000259" key="8">
    <source>
        <dbReference type="Pfam" id="PF23377"/>
    </source>
</evidence>
<dbReference type="OrthoDB" id="10255582at2759"/>
<organism evidence="12 13">
    <name type="scientific">Caenorhabditis bovis</name>
    <dbReference type="NCBI Taxonomy" id="2654633"/>
    <lineage>
        <taxon>Eukaryota</taxon>
        <taxon>Metazoa</taxon>
        <taxon>Ecdysozoa</taxon>
        <taxon>Nematoda</taxon>
        <taxon>Chromadorea</taxon>
        <taxon>Rhabditida</taxon>
        <taxon>Rhabditina</taxon>
        <taxon>Rhabditomorpha</taxon>
        <taxon>Rhabditoidea</taxon>
        <taxon>Rhabditidae</taxon>
        <taxon>Peloderinae</taxon>
        <taxon>Caenorhabditis</taxon>
    </lineage>
</organism>
<dbReference type="InterPro" id="IPR056838">
    <property type="entry name" value="Zn_ribbon_IFT122"/>
</dbReference>
<dbReference type="InterPro" id="IPR015943">
    <property type="entry name" value="WD40/YVTN_repeat-like_dom_sf"/>
</dbReference>
<feature type="domain" description="Intraflagellar transport protein 122 homolog TPR" evidence="11">
    <location>
        <begin position="562"/>
        <end position="923"/>
    </location>
</feature>
<evidence type="ECO:0000313" key="12">
    <source>
        <dbReference type="EMBL" id="CAB3406016.1"/>
    </source>
</evidence>
<evidence type="ECO:0000256" key="7">
    <source>
        <dbReference type="PROSITE-ProRule" id="PRU00221"/>
    </source>
</evidence>
<dbReference type="AlphaFoldDB" id="A0A8S1EX66"/>
<dbReference type="InterPro" id="IPR039857">
    <property type="entry name" value="Ift122/121"/>
</dbReference>
<evidence type="ECO:0000313" key="13">
    <source>
        <dbReference type="Proteomes" id="UP000494206"/>
    </source>
</evidence>
<dbReference type="PROSITE" id="PS50294">
    <property type="entry name" value="WD_REPEATS_REGION"/>
    <property type="match status" value="1"/>
</dbReference>
<feature type="repeat" description="WD" evidence="7">
    <location>
        <begin position="42"/>
        <end position="73"/>
    </location>
</feature>